<keyword evidence="4" id="KW-1185">Reference proteome</keyword>
<evidence type="ECO:0000256" key="2">
    <source>
        <dbReference type="SAM" id="Phobius"/>
    </source>
</evidence>
<feature type="non-terminal residue" evidence="3">
    <location>
        <position position="872"/>
    </location>
</feature>
<sequence>RLVTQIAKQGSASNQLLIKLYLYNVPRINIDVYYDIVSALKRDGPREPRGSRGPPNQEETRILNVPHFDDANLILYKYFQYVNSGCDKKKLLKLMLLLYNKKLREYNDKKIYFYNSCVYVQNFVFEHFFYYHSNFSYLRRGGDGRSVHSKYTLHTDFFLYALDFYLFHLSKNCKLLSIEQLNVLSNIYANVSISPDGHSGEGTPQMGGECIQRETRTKEASSEVVNIVETKTNNKICLLFIHISRGILAQTQSYMVRKHTASREEVTTPMKLIHTNVNTCKTIINRLLNKSASEQHREYVILKKKYQKKLLNVNTLKNYLNGVKHLNIINIKKYVYMILYLYFNSFVFNKSVYFTSLIFYILQKYNLQHTYLFNILFIKFNLFFLNYKTLNEYNKGVLLDGLGRYIDSLLTFRIKQGGHGKLKATQTDIRSPPGEKHPDELFSQLYHNEFVENAHICRELHEEEYKCRRNYPKHFTYFENALLNLFKYLYHNVTLVDGRKMAGGINFEEEENVTRVCKIFVEKKYNKFCLTWSEHFLSNVVLLSNYVQNCLPVLFSFMQRIVSVGVKHTRQGGTKRGGIITLHRRNVLIPCDERGRTTPAHCAQCLRYALCAPLRKVTPHVQKKGALNPFSSLLTHIYRTFKQVVVNCCPNDEEKITSKPPKWEAESIMFRNIKKNSNNKMRTSLTHYYVSSSFKKISDANLVNEKNILTFYCDIYFNNNIVEVDGPKHFLIYYNFEKNADQGRQDSHDNHDGQFGQRRQDSQDGHDSHDGQFVSKCYPPFIAKHRDIFDFNFVFPFFFNNANVMHLKDRQSGHFYFYNDKSLKKNFFLYINGYFVKHINCYDRDITSFKYLHDVLFRRRSDFHVAWGGVYQ</sequence>
<feature type="transmembrane region" description="Helical" evidence="2">
    <location>
        <begin position="334"/>
        <end position="362"/>
    </location>
</feature>
<dbReference type="eggNOG" id="ENOG502TNBQ">
    <property type="taxonomic scope" value="Eukaryota"/>
</dbReference>
<dbReference type="OMA" id="GKCTHHG"/>
<dbReference type="KEGG" id="pcy:PCYB_122140"/>
<dbReference type="GeneID" id="14694016"/>
<protein>
    <submittedName>
        <fullName evidence="3">Uncharacterized protein</fullName>
    </submittedName>
</protein>
<gene>
    <name evidence="3" type="ORF">PCYB_122140</name>
</gene>
<feature type="non-terminal residue" evidence="3">
    <location>
        <position position="1"/>
    </location>
</feature>
<dbReference type="EMBL" id="DF157104">
    <property type="protein sequence ID" value="GAB67647.1"/>
    <property type="molecule type" value="Genomic_DNA"/>
</dbReference>
<dbReference type="RefSeq" id="XP_004223594.1">
    <property type="nucleotide sequence ID" value="XM_004223546.1"/>
</dbReference>
<reference evidence="3 4" key="1">
    <citation type="journal article" date="2012" name="Nat. Genet.">
        <title>Plasmodium cynomolgi genome sequences provide insight into Plasmodium vivax and the monkey malaria clade.</title>
        <authorList>
            <person name="Tachibana S."/>
            <person name="Sullivan S.A."/>
            <person name="Kawai S."/>
            <person name="Nakamura S."/>
            <person name="Kim H.R."/>
            <person name="Goto N."/>
            <person name="Arisue N."/>
            <person name="Palacpac N.M.Q."/>
            <person name="Honma H."/>
            <person name="Yagi M."/>
            <person name="Tougan T."/>
            <person name="Katakai Y."/>
            <person name="Kaneko O."/>
            <person name="Mita T."/>
            <person name="Kita K."/>
            <person name="Yasutomi Y."/>
            <person name="Sutton P.L."/>
            <person name="Shakhbatyan R."/>
            <person name="Horii T."/>
            <person name="Yasunaga T."/>
            <person name="Barnwell J.W."/>
            <person name="Escalante A.A."/>
            <person name="Carlton J.M."/>
            <person name="Tanabe K."/>
        </authorList>
    </citation>
    <scope>NUCLEOTIDE SEQUENCE [LARGE SCALE GENOMIC DNA]</scope>
    <source>
        <strain evidence="3 4">B</strain>
    </source>
</reference>
<evidence type="ECO:0000313" key="4">
    <source>
        <dbReference type="Proteomes" id="UP000006319"/>
    </source>
</evidence>
<evidence type="ECO:0000256" key="1">
    <source>
        <dbReference type="SAM" id="MobiDB-lite"/>
    </source>
</evidence>
<accession>K6VEG5</accession>
<keyword evidence="2" id="KW-1133">Transmembrane helix</keyword>
<feature type="region of interest" description="Disordered" evidence="1">
    <location>
        <begin position="743"/>
        <end position="769"/>
    </location>
</feature>
<dbReference type="Proteomes" id="UP000006319">
    <property type="component" value="Chromosome 12"/>
</dbReference>
<dbReference type="VEuPathDB" id="PlasmoDB:PCYB_122140"/>
<proteinExistence type="predicted"/>
<name>K6VEG5_PLACD</name>
<organism evidence="3 4">
    <name type="scientific">Plasmodium cynomolgi (strain B)</name>
    <dbReference type="NCBI Taxonomy" id="1120755"/>
    <lineage>
        <taxon>Eukaryota</taxon>
        <taxon>Sar</taxon>
        <taxon>Alveolata</taxon>
        <taxon>Apicomplexa</taxon>
        <taxon>Aconoidasida</taxon>
        <taxon>Haemosporida</taxon>
        <taxon>Plasmodiidae</taxon>
        <taxon>Plasmodium</taxon>
        <taxon>Plasmodium (Plasmodium)</taxon>
    </lineage>
</organism>
<dbReference type="OrthoDB" id="372448at2759"/>
<keyword evidence="2" id="KW-0812">Transmembrane</keyword>
<keyword evidence="2" id="KW-0472">Membrane</keyword>
<evidence type="ECO:0000313" key="3">
    <source>
        <dbReference type="EMBL" id="GAB67647.1"/>
    </source>
</evidence>
<dbReference type="AlphaFoldDB" id="K6VEG5"/>